<evidence type="ECO:0000313" key="2">
    <source>
        <dbReference type="EMBL" id="MBF4161760.1"/>
    </source>
</evidence>
<gene>
    <name evidence="2" type="ORF">ISG29_08655</name>
</gene>
<keyword evidence="1" id="KW-0812">Transmembrane</keyword>
<organism evidence="2 3">
    <name type="scientific">Nocardioides acrostichi</name>
    <dbReference type="NCBI Taxonomy" id="2784339"/>
    <lineage>
        <taxon>Bacteria</taxon>
        <taxon>Bacillati</taxon>
        <taxon>Actinomycetota</taxon>
        <taxon>Actinomycetes</taxon>
        <taxon>Propionibacteriales</taxon>
        <taxon>Nocardioidaceae</taxon>
        <taxon>Nocardioides</taxon>
    </lineage>
</organism>
<reference evidence="2" key="1">
    <citation type="submission" date="2020-11" db="EMBL/GenBank/DDBJ databases">
        <title>Nocardioides sp. CBS4Y-1, whole genome shotgun sequence.</title>
        <authorList>
            <person name="Tuo L."/>
        </authorList>
    </citation>
    <scope>NUCLEOTIDE SEQUENCE</scope>
    <source>
        <strain evidence="2">CBS4Y-1</strain>
    </source>
</reference>
<comment type="caution">
    <text evidence="2">The sequence shown here is derived from an EMBL/GenBank/DDBJ whole genome shotgun (WGS) entry which is preliminary data.</text>
</comment>
<name>A0A930V122_9ACTN</name>
<evidence type="ECO:0000313" key="3">
    <source>
        <dbReference type="Proteomes" id="UP000656804"/>
    </source>
</evidence>
<accession>A0A930V122</accession>
<proteinExistence type="predicted"/>
<keyword evidence="3" id="KW-1185">Reference proteome</keyword>
<dbReference type="Proteomes" id="UP000656804">
    <property type="component" value="Unassembled WGS sequence"/>
</dbReference>
<sequence length="134" mass="15134">MKVRSPDGRTWRVTRRWVPWRRRVRDVDAPDLPVDGLGDDPISMIVGVIALIILLPFIVIALIAAVELLLVLLLLPFAVLGRVIFGRAWHVELREGFKPYFEEQAGDWQASGLRIHSLADEVRQGHLPQRTLGG</sequence>
<evidence type="ECO:0000256" key="1">
    <source>
        <dbReference type="SAM" id="Phobius"/>
    </source>
</evidence>
<dbReference type="EMBL" id="JADIVZ010000003">
    <property type="protein sequence ID" value="MBF4161760.1"/>
    <property type="molecule type" value="Genomic_DNA"/>
</dbReference>
<dbReference type="AlphaFoldDB" id="A0A930V122"/>
<feature type="transmembrane region" description="Helical" evidence="1">
    <location>
        <begin position="42"/>
        <end position="75"/>
    </location>
</feature>
<dbReference type="RefSeq" id="WP_194503022.1">
    <property type="nucleotide sequence ID" value="NZ_JADIVZ010000003.1"/>
</dbReference>
<keyword evidence="1" id="KW-1133">Transmembrane helix</keyword>
<protein>
    <submittedName>
        <fullName evidence="2">Uncharacterized protein</fullName>
    </submittedName>
</protein>
<keyword evidence="1" id="KW-0472">Membrane</keyword>